<dbReference type="EMBL" id="LACI01002269">
    <property type="protein sequence ID" value="KJU82547.1"/>
    <property type="molecule type" value="Genomic_DNA"/>
</dbReference>
<comment type="caution">
    <text evidence="3">The sequence shown here is derived from an EMBL/GenBank/DDBJ whole genome shotgun (WGS) entry which is preliminary data.</text>
</comment>
<feature type="non-terminal residue" evidence="3">
    <location>
        <position position="127"/>
    </location>
</feature>
<dbReference type="Proteomes" id="UP000033423">
    <property type="component" value="Unassembled WGS sequence"/>
</dbReference>
<dbReference type="GO" id="GO:0003677">
    <property type="term" value="F:DNA binding"/>
    <property type="evidence" value="ECO:0007669"/>
    <property type="project" value="UniProtKB-KW"/>
</dbReference>
<keyword evidence="1" id="KW-0680">Restriction system</keyword>
<dbReference type="GO" id="GO:0009307">
    <property type="term" value="P:DNA restriction-modification system"/>
    <property type="evidence" value="ECO:0007669"/>
    <property type="project" value="UniProtKB-KW"/>
</dbReference>
<name>A0A0F3GL41_9BACT</name>
<dbReference type="InterPro" id="IPR052021">
    <property type="entry name" value="Type-I_RS_S_subunit"/>
</dbReference>
<dbReference type="InterPro" id="IPR044946">
    <property type="entry name" value="Restrct_endonuc_typeI_TRD_sf"/>
</dbReference>
<organism evidence="3 4">
    <name type="scientific">Candidatus Magnetobacterium bavaricum</name>
    <dbReference type="NCBI Taxonomy" id="29290"/>
    <lineage>
        <taxon>Bacteria</taxon>
        <taxon>Pseudomonadati</taxon>
        <taxon>Nitrospirota</taxon>
        <taxon>Thermodesulfovibrionia</taxon>
        <taxon>Thermodesulfovibrionales</taxon>
        <taxon>Candidatus Magnetobacteriaceae</taxon>
        <taxon>Candidatus Magnetobacterium</taxon>
    </lineage>
</organism>
<dbReference type="Gene3D" id="3.90.220.20">
    <property type="entry name" value="DNA methylase specificity domains"/>
    <property type="match status" value="1"/>
</dbReference>
<dbReference type="PANTHER" id="PTHR30408">
    <property type="entry name" value="TYPE-1 RESTRICTION ENZYME ECOKI SPECIFICITY PROTEIN"/>
    <property type="match status" value="1"/>
</dbReference>
<reference evidence="3 4" key="1">
    <citation type="submission" date="2015-02" db="EMBL/GenBank/DDBJ databases">
        <title>Single-cell genomics of uncultivated deep-branching MTB reveals a conserved set of magnetosome genes.</title>
        <authorList>
            <person name="Kolinko S."/>
            <person name="Richter M."/>
            <person name="Glockner F.O."/>
            <person name="Brachmann A."/>
            <person name="Schuler D."/>
        </authorList>
    </citation>
    <scope>NUCLEOTIDE SEQUENCE [LARGE SCALE GENOMIC DNA]</scope>
    <source>
        <strain evidence="3">TM-1</strain>
    </source>
</reference>
<dbReference type="SUPFAM" id="SSF116734">
    <property type="entry name" value="DNA methylase specificity domain"/>
    <property type="match status" value="1"/>
</dbReference>
<dbReference type="PANTHER" id="PTHR30408:SF13">
    <property type="entry name" value="TYPE I RESTRICTION ENZYME HINDI SPECIFICITY SUBUNIT"/>
    <property type="match status" value="1"/>
</dbReference>
<evidence type="ECO:0000256" key="1">
    <source>
        <dbReference type="ARBA" id="ARBA00022747"/>
    </source>
</evidence>
<evidence type="ECO:0000313" key="3">
    <source>
        <dbReference type="EMBL" id="KJU82547.1"/>
    </source>
</evidence>
<proteinExistence type="predicted"/>
<evidence type="ECO:0000256" key="2">
    <source>
        <dbReference type="ARBA" id="ARBA00023125"/>
    </source>
</evidence>
<gene>
    <name evidence="3" type="ORF">MBAV_005259</name>
</gene>
<accession>A0A0F3GL41</accession>
<sequence length="127" mass="14594">MRLGDVINKTKQKNPKNTPDWEFKYIDVSGINREMLKVFDYKSHTGKDAPSRAQKLIETGDVVFATVRPTLKRVALIDRNFNDQICSTAFCVLRANIKKIIPLFVYYSVSRECFIDDLGKIQKGVSY</sequence>
<keyword evidence="4" id="KW-1185">Reference proteome</keyword>
<dbReference type="AlphaFoldDB" id="A0A0F3GL41"/>
<evidence type="ECO:0000313" key="4">
    <source>
        <dbReference type="Proteomes" id="UP000033423"/>
    </source>
</evidence>
<keyword evidence="2" id="KW-0238">DNA-binding</keyword>
<protein>
    <submittedName>
        <fullName evidence="3">Restriction modification system DNA specificity domain-containing protein</fullName>
    </submittedName>
</protein>